<reference evidence="7 8" key="1">
    <citation type="submission" date="2023-08" db="EMBL/GenBank/DDBJ databases">
        <authorList>
            <person name="Joshi A."/>
            <person name="Thite S."/>
        </authorList>
    </citation>
    <scope>NUCLEOTIDE SEQUENCE [LARGE SCALE GENOMIC DNA]</scope>
    <source>
        <strain evidence="7 8">AC40</strain>
    </source>
</reference>
<proteinExistence type="inferred from homology"/>
<dbReference type="GO" id="GO:0032259">
    <property type="term" value="P:methylation"/>
    <property type="evidence" value="ECO:0007669"/>
    <property type="project" value="UniProtKB-KW"/>
</dbReference>
<dbReference type="Gene3D" id="1.10.150.170">
    <property type="entry name" value="Putative methyltransferase TM0872, insert domain"/>
    <property type="match status" value="1"/>
</dbReference>
<evidence type="ECO:0000256" key="1">
    <source>
        <dbReference type="ARBA" id="ARBA00010396"/>
    </source>
</evidence>
<dbReference type="Proteomes" id="UP001231616">
    <property type="component" value="Unassembled WGS sequence"/>
</dbReference>
<dbReference type="InterPro" id="IPR023397">
    <property type="entry name" value="SAM-dep_MeTrfase_MraW_recog"/>
</dbReference>
<feature type="binding site" evidence="6">
    <location>
        <begin position="34"/>
        <end position="36"/>
    </location>
    <ligand>
        <name>S-adenosyl-L-methionine</name>
        <dbReference type="ChEBI" id="CHEBI:59789"/>
    </ligand>
</feature>
<dbReference type="EC" id="2.1.1.199" evidence="6"/>
<dbReference type="SUPFAM" id="SSF53335">
    <property type="entry name" value="S-adenosyl-L-methionine-dependent methyltransferases"/>
    <property type="match status" value="1"/>
</dbReference>
<sequence length="319" mass="34691">MTVSSHTSVLLQEALDGLAIQPDGIYLDGTFGRGGHSREILSRLSADGRLYAIDRDPAAIAAAAPLQSDPRFHINRSPFAELATLCQQQQIHGQLNGILLDLGVSSPQLDDAERGFSFMRDGPLDMRMDPDTGLSAAEWLASADVEDISFVLRAYGEEKSAWRIANAIVAAREEAPLTRTRQLAELIAGVVKKSPKEKKHQATRSFQGIRIYINSELEQVKLALEAALDALAPGGRLVVISFHSLEDRLVKQFMRQHSKATPIPRGLPLTDAELYQHLPLKLIGKAIMPSEAELAANPRARSAVLRIAEKTAPMAGGQP</sequence>
<evidence type="ECO:0000256" key="4">
    <source>
        <dbReference type="ARBA" id="ARBA00022679"/>
    </source>
</evidence>
<keyword evidence="6" id="KW-0963">Cytoplasm</keyword>
<keyword evidence="3 6" id="KW-0489">Methyltransferase</keyword>
<keyword evidence="8" id="KW-1185">Reference proteome</keyword>
<evidence type="ECO:0000313" key="7">
    <source>
        <dbReference type="EMBL" id="MDP4536494.1"/>
    </source>
</evidence>
<accession>A0ABT9GZJ6</accession>
<protein>
    <recommendedName>
        <fullName evidence="6">Ribosomal RNA small subunit methyltransferase H</fullName>
        <ecNumber evidence="6">2.1.1.199</ecNumber>
    </recommendedName>
    <alternativeName>
        <fullName evidence="6">16S rRNA m(4)C1402 methyltransferase</fullName>
    </alternativeName>
    <alternativeName>
        <fullName evidence="6">rRNA (cytosine-N(4)-)-methyltransferase RsmH</fullName>
    </alternativeName>
</protein>
<dbReference type="PANTHER" id="PTHR11265">
    <property type="entry name" value="S-ADENOSYL-METHYLTRANSFERASE MRAW"/>
    <property type="match status" value="1"/>
</dbReference>
<dbReference type="InterPro" id="IPR029063">
    <property type="entry name" value="SAM-dependent_MTases_sf"/>
</dbReference>
<feature type="binding site" evidence="6">
    <location>
        <position position="101"/>
    </location>
    <ligand>
        <name>S-adenosyl-L-methionine</name>
        <dbReference type="ChEBI" id="CHEBI:59789"/>
    </ligand>
</feature>
<dbReference type="NCBIfam" id="TIGR00006">
    <property type="entry name" value="16S rRNA (cytosine(1402)-N(4))-methyltransferase RsmH"/>
    <property type="match status" value="1"/>
</dbReference>
<evidence type="ECO:0000256" key="3">
    <source>
        <dbReference type="ARBA" id="ARBA00022603"/>
    </source>
</evidence>
<dbReference type="EMBL" id="JAUZVZ010000012">
    <property type="protein sequence ID" value="MDP4536494.1"/>
    <property type="molecule type" value="Genomic_DNA"/>
</dbReference>
<name>A0ABT9GZJ6_9GAMM</name>
<comment type="similarity">
    <text evidence="1 6">Belongs to the methyltransferase superfamily. RsmH family.</text>
</comment>
<dbReference type="SUPFAM" id="SSF81799">
    <property type="entry name" value="Putative methyltransferase TM0872, insert domain"/>
    <property type="match status" value="1"/>
</dbReference>
<comment type="catalytic activity">
    <reaction evidence="6">
        <text>cytidine(1402) in 16S rRNA + S-adenosyl-L-methionine = N(4)-methylcytidine(1402) in 16S rRNA + S-adenosyl-L-homocysteine + H(+)</text>
        <dbReference type="Rhea" id="RHEA:42928"/>
        <dbReference type="Rhea" id="RHEA-COMP:10286"/>
        <dbReference type="Rhea" id="RHEA-COMP:10287"/>
        <dbReference type="ChEBI" id="CHEBI:15378"/>
        <dbReference type="ChEBI" id="CHEBI:57856"/>
        <dbReference type="ChEBI" id="CHEBI:59789"/>
        <dbReference type="ChEBI" id="CHEBI:74506"/>
        <dbReference type="ChEBI" id="CHEBI:82748"/>
        <dbReference type="EC" id="2.1.1.199"/>
    </reaction>
</comment>
<dbReference type="Pfam" id="PF01795">
    <property type="entry name" value="Methyltransf_5"/>
    <property type="match status" value="1"/>
</dbReference>
<evidence type="ECO:0000256" key="6">
    <source>
        <dbReference type="HAMAP-Rule" id="MF_01007"/>
    </source>
</evidence>
<feature type="binding site" evidence="6">
    <location>
        <position position="108"/>
    </location>
    <ligand>
        <name>S-adenosyl-L-methionine</name>
        <dbReference type="ChEBI" id="CHEBI:59789"/>
    </ligand>
</feature>
<evidence type="ECO:0000313" key="8">
    <source>
        <dbReference type="Proteomes" id="UP001231616"/>
    </source>
</evidence>
<dbReference type="Gene3D" id="3.40.50.150">
    <property type="entry name" value="Vaccinia Virus protein VP39"/>
    <property type="match status" value="1"/>
</dbReference>
<organism evidence="7 8">
    <name type="scientific">Alkalimonas collagenimarina</name>
    <dbReference type="NCBI Taxonomy" id="400390"/>
    <lineage>
        <taxon>Bacteria</taxon>
        <taxon>Pseudomonadati</taxon>
        <taxon>Pseudomonadota</taxon>
        <taxon>Gammaproteobacteria</taxon>
        <taxon>Alkalimonas</taxon>
    </lineage>
</organism>
<keyword evidence="2 6" id="KW-0698">rRNA processing</keyword>
<dbReference type="RefSeq" id="WP_305893760.1">
    <property type="nucleotide sequence ID" value="NZ_JAUZVZ010000012.1"/>
</dbReference>
<dbReference type="GO" id="GO:0008168">
    <property type="term" value="F:methyltransferase activity"/>
    <property type="evidence" value="ECO:0007669"/>
    <property type="project" value="UniProtKB-KW"/>
</dbReference>
<keyword evidence="4 6" id="KW-0808">Transferase</keyword>
<comment type="function">
    <text evidence="6">Specifically methylates the N4 position of cytidine in position 1402 (C1402) of 16S rRNA.</text>
</comment>
<evidence type="ECO:0000256" key="2">
    <source>
        <dbReference type="ARBA" id="ARBA00022552"/>
    </source>
</evidence>
<evidence type="ECO:0000256" key="5">
    <source>
        <dbReference type="ARBA" id="ARBA00022691"/>
    </source>
</evidence>
<dbReference type="HAMAP" id="MF_01007">
    <property type="entry name" value="16SrRNA_methyltr_H"/>
    <property type="match status" value="1"/>
</dbReference>
<dbReference type="InterPro" id="IPR002903">
    <property type="entry name" value="RsmH"/>
</dbReference>
<feature type="binding site" evidence="6">
    <location>
        <position position="79"/>
    </location>
    <ligand>
        <name>S-adenosyl-L-methionine</name>
        <dbReference type="ChEBI" id="CHEBI:59789"/>
    </ligand>
</feature>
<dbReference type="PANTHER" id="PTHR11265:SF0">
    <property type="entry name" value="12S RRNA N4-METHYLCYTIDINE METHYLTRANSFERASE"/>
    <property type="match status" value="1"/>
</dbReference>
<gene>
    <name evidence="6 7" type="primary">rsmH</name>
    <name evidence="7" type="ORF">Q3O60_09865</name>
</gene>
<keyword evidence="5 6" id="KW-0949">S-adenosyl-L-methionine</keyword>
<dbReference type="PIRSF" id="PIRSF004486">
    <property type="entry name" value="MraW"/>
    <property type="match status" value="1"/>
</dbReference>
<comment type="subcellular location">
    <subcellularLocation>
        <location evidence="6">Cytoplasm</location>
    </subcellularLocation>
</comment>
<comment type="caution">
    <text evidence="7">The sequence shown here is derived from an EMBL/GenBank/DDBJ whole genome shotgun (WGS) entry which is preliminary data.</text>
</comment>
<feature type="binding site" evidence="6">
    <location>
        <position position="54"/>
    </location>
    <ligand>
        <name>S-adenosyl-L-methionine</name>
        <dbReference type="ChEBI" id="CHEBI:59789"/>
    </ligand>
</feature>